<proteinExistence type="predicted"/>
<dbReference type="Proteomes" id="UP000554235">
    <property type="component" value="Unassembled WGS sequence"/>
</dbReference>
<dbReference type="Pfam" id="PF05721">
    <property type="entry name" value="PhyH"/>
    <property type="match status" value="1"/>
</dbReference>
<comment type="caution">
    <text evidence="2">The sequence shown here is derived from an EMBL/GenBank/DDBJ whole genome shotgun (WGS) entry which is preliminary data.</text>
</comment>
<evidence type="ECO:0008006" key="4">
    <source>
        <dbReference type="Google" id="ProtNLM"/>
    </source>
</evidence>
<dbReference type="Gene3D" id="2.60.120.620">
    <property type="entry name" value="q2cbj1_9rhob like domain"/>
    <property type="match status" value="1"/>
</dbReference>
<reference evidence="2 3" key="1">
    <citation type="submission" date="2020-01" db="EMBL/GenBank/DDBJ databases">
        <title>Identification and distribution of gene clusters putatively required for synthesis of sphingolipid metabolism inhibitors in phylogenetically diverse species of the filamentous fungus Fusarium.</title>
        <authorList>
            <person name="Kim H.-S."/>
            <person name="Busman M."/>
            <person name="Brown D.W."/>
            <person name="Divon H."/>
            <person name="Uhlig S."/>
            <person name="Proctor R.H."/>
        </authorList>
    </citation>
    <scope>NUCLEOTIDE SEQUENCE [LARGE SCALE GENOMIC DNA]</scope>
    <source>
        <strain evidence="2 3">NRRL 20459</strain>
    </source>
</reference>
<protein>
    <recommendedName>
        <fullName evidence="4">Phytanoyl-CoA dioxygenase</fullName>
    </recommendedName>
</protein>
<name>A0A8H4LJR9_9HYPO</name>
<gene>
    <name evidence="2" type="ORF">FALBO_3657</name>
</gene>
<accession>A0A8H4LJR9</accession>
<organism evidence="2 3">
    <name type="scientific">Fusarium albosuccineum</name>
    <dbReference type="NCBI Taxonomy" id="1237068"/>
    <lineage>
        <taxon>Eukaryota</taxon>
        <taxon>Fungi</taxon>
        <taxon>Dikarya</taxon>
        <taxon>Ascomycota</taxon>
        <taxon>Pezizomycotina</taxon>
        <taxon>Sordariomycetes</taxon>
        <taxon>Hypocreomycetidae</taxon>
        <taxon>Hypocreales</taxon>
        <taxon>Nectriaceae</taxon>
        <taxon>Fusarium</taxon>
        <taxon>Fusarium decemcellulare species complex</taxon>
    </lineage>
</organism>
<evidence type="ECO:0000313" key="2">
    <source>
        <dbReference type="EMBL" id="KAF4469437.1"/>
    </source>
</evidence>
<keyword evidence="3" id="KW-1185">Reference proteome</keyword>
<dbReference type="AlphaFoldDB" id="A0A8H4LJR9"/>
<dbReference type="InterPro" id="IPR008775">
    <property type="entry name" value="Phytyl_CoA_dOase-like"/>
</dbReference>
<evidence type="ECO:0000256" key="1">
    <source>
        <dbReference type="SAM" id="MobiDB-lite"/>
    </source>
</evidence>
<feature type="region of interest" description="Disordered" evidence="1">
    <location>
        <begin position="1"/>
        <end position="21"/>
    </location>
</feature>
<dbReference type="SUPFAM" id="SSF51197">
    <property type="entry name" value="Clavaminate synthase-like"/>
    <property type="match status" value="1"/>
</dbReference>
<dbReference type="EMBL" id="JAADYS010000473">
    <property type="protein sequence ID" value="KAF4469437.1"/>
    <property type="molecule type" value="Genomic_DNA"/>
</dbReference>
<evidence type="ECO:0000313" key="3">
    <source>
        <dbReference type="Proteomes" id="UP000554235"/>
    </source>
</evidence>
<sequence>MSETQVASSTEQPPTNPGINQGYKHLTPSDVEHFLHKGWLRVPNAIKQEYIDKWMQDLWTRIDYDQNDKSTWRDEYLHLPRHREVPAEEFAPEAWDKIVEICGGEHNIDSVRERYYGDAFIINFGTEEKAAEDPVFKPQDRAGWHTDDDWYRMFLDSSGNALTIIHVFTDIPERGGGTCVCEDGLEGVVKYLYDHPEGLDPPLNGRHCQHVKGCKQFSTVVAKKGDVIILHGLLPHTASPNYLHYARVISNPHVSLHSPHNLNRPDGNYSLLEQVILRNLGRDSVPELVPTRERKSWYPRNAGFKRAKAEAELRRMIAVAKARGLDKSAVDSIYLRRGTKEFEEFEKRNGFDKEVNQDSGLLMEQHRL</sequence>
<feature type="compositionally biased region" description="Polar residues" evidence="1">
    <location>
        <begin position="1"/>
        <end position="19"/>
    </location>
</feature>
<dbReference type="OrthoDB" id="4664297at2759"/>